<dbReference type="PRINTS" id="PR00457">
    <property type="entry name" value="ANPEROXIDASE"/>
</dbReference>
<evidence type="ECO:0000256" key="7">
    <source>
        <dbReference type="PIRSR" id="PIRSR619791-2"/>
    </source>
</evidence>
<reference evidence="11" key="1">
    <citation type="submission" date="2022-01" db="EMBL/GenBank/DDBJ databases">
        <title>Genome Sequence Resource for Two Populations of Ditylenchus destructor, the Migratory Endoparasitic Phytonematode.</title>
        <authorList>
            <person name="Zhang H."/>
            <person name="Lin R."/>
            <person name="Xie B."/>
        </authorList>
    </citation>
    <scope>NUCLEOTIDE SEQUENCE</scope>
    <source>
        <strain evidence="11">BazhouSP</strain>
    </source>
</reference>
<dbReference type="InterPro" id="IPR003582">
    <property type="entry name" value="ShKT_dom"/>
</dbReference>
<evidence type="ECO:0000256" key="4">
    <source>
        <dbReference type="ARBA" id="ARBA00022723"/>
    </source>
</evidence>
<feature type="region of interest" description="Disordered" evidence="9">
    <location>
        <begin position="366"/>
        <end position="428"/>
    </location>
</feature>
<feature type="binding site" description="axial binding residue" evidence="7">
    <location>
        <position position="832"/>
    </location>
    <ligand>
        <name>heme b</name>
        <dbReference type="ChEBI" id="CHEBI:60344"/>
    </ligand>
    <ligandPart>
        <name>Fe</name>
        <dbReference type="ChEBI" id="CHEBI:18248"/>
    </ligandPart>
</feature>
<keyword evidence="4 7" id="KW-0479">Metal-binding</keyword>
<evidence type="ECO:0000313" key="11">
    <source>
        <dbReference type="EMBL" id="KAI1710415.1"/>
    </source>
</evidence>
<dbReference type="EMBL" id="JAKKPZ010000026">
    <property type="protein sequence ID" value="KAI1710415.1"/>
    <property type="molecule type" value="Genomic_DNA"/>
</dbReference>
<dbReference type="GO" id="GO:0006979">
    <property type="term" value="P:response to oxidative stress"/>
    <property type="evidence" value="ECO:0007669"/>
    <property type="project" value="InterPro"/>
</dbReference>
<feature type="compositionally biased region" description="Low complexity" evidence="9">
    <location>
        <begin position="386"/>
        <end position="404"/>
    </location>
</feature>
<keyword evidence="7" id="KW-0349">Heme</keyword>
<keyword evidence="7" id="KW-0408">Iron</keyword>
<dbReference type="FunFam" id="1.10.640.10:FF:000007">
    <property type="entry name" value="Peroxidase mlt-7"/>
    <property type="match status" value="1"/>
</dbReference>
<feature type="domain" description="ShKT" evidence="10">
    <location>
        <begin position="438"/>
        <end position="473"/>
    </location>
</feature>
<evidence type="ECO:0000259" key="10">
    <source>
        <dbReference type="PROSITE" id="PS51670"/>
    </source>
</evidence>
<keyword evidence="3 11" id="KW-0560">Oxidoreductase</keyword>
<sequence>MLYCAIQSGMLKCNAVVLSNAGTYEMCMCEAGTQADYVKHEKIEEEILRQRMEQVSRLRSKLIRERMLREQADVLSDEDIDKVIGYISAGLSLQGPGGSVPGSGGLRAGGGGYYMGPGGGTRLQLSEHVPYVPRDDNYIFEEIKAYYDTNRCKVFAHLLRRVDWRNLGFSDDAQISQEHRRTPACLNGDTDCVGLNTKKLLSSPLAASFLLSAHFHFRFLSSEKEREKTGKEVDPKHVGSWLSLAFYLPKANHPKYLSRNQLSGAPPKFHHPLSGAFQRGLEDDKGHTGMDEHLIGSLHLCSSHIKVKAVTTRLGRPLFHFAAIDKIATVIVLILLLRIGGNQATSENDLNTEFSTTISQEISLLNSSQPDAPPKSSPTTGDFKTKTTAAPSPPSTSLSSSTLKVAAPPSVSPSAKLSIDDEEMSSSVTGNSNGTTLCIDKHKLCSFWARMEEQCEKNKAWMLVNCARSCKICTGNVEVELKESDCTFVFTHEDISTRRTFSFKDMRHNNANFGCMPTLSNSNCKKNLCFHLKFRSFDGTCNNLEEPLKGAAYMPFGRIKEPAYDDRFQAPSASLNLRDMQRPTAREASRVMLSSGVETPAKWNALLMQWGQFIAHDVSKTSMLNNQQCASCRSERGQCFNVPMTRLMDGRRDPSFGQFACLPVARSAPVCGTGFEIREQYNENTAFIDGSMIYGSSVRDQHLFRAGGFMQTSLMGGRIFPRVDENENIIAGDERANIFVGLGALHTLFVRHHNRIALTLERVNEHWDQDRIFHETRRIVGGIVQKITYEEYLPRLLGKSFDKYVGKYEGYKPKVDPRINNEFSGCAFRFGHGMIQEFYPLLNSRFMQIGIIQFNEGMFRPQPLFLHGIDPLLRGMMTLSAKMPQRLTLAVTERMFGNSDLASINIQRGRDHGIPGYTAWRDFCKLPPVKDFADLNSTISNMTVIESLKTIYKIVDNIDMYVGAILEDPEEDALIGPTLACVIGHQFKVTRDGDRFFYENPKILTEEQIKEIKRASLSRVLCDSSDGMLHLPRHAFNQMHTKDLVTCDQIDQPNYNKWREELN</sequence>
<organism evidence="11 12">
    <name type="scientific">Ditylenchus destructor</name>
    <dbReference type="NCBI Taxonomy" id="166010"/>
    <lineage>
        <taxon>Eukaryota</taxon>
        <taxon>Metazoa</taxon>
        <taxon>Ecdysozoa</taxon>
        <taxon>Nematoda</taxon>
        <taxon>Chromadorea</taxon>
        <taxon>Rhabditida</taxon>
        <taxon>Tylenchina</taxon>
        <taxon>Tylenchomorpha</taxon>
        <taxon>Sphaerularioidea</taxon>
        <taxon>Anguinidae</taxon>
        <taxon>Anguininae</taxon>
        <taxon>Ditylenchus</taxon>
    </lineage>
</organism>
<dbReference type="Gene3D" id="1.10.640.10">
    <property type="entry name" value="Haem peroxidase domain superfamily, animal type"/>
    <property type="match status" value="1"/>
</dbReference>
<dbReference type="AlphaFoldDB" id="A0AAD4MZJ0"/>
<dbReference type="PANTHER" id="PTHR11475">
    <property type="entry name" value="OXIDASE/PEROXIDASE"/>
    <property type="match status" value="1"/>
</dbReference>
<accession>A0AAD4MZJ0</accession>
<evidence type="ECO:0000256" key="8">
    <source>
        <dbReference type="PROSITE-ProRule" id="PRU01005"/>
    </source>
</evidence>
<dbReference type="InterPro" id="IPR019791">
    <property type="entry name" value="Haem_peroxidase_animal"/>
</dbReference>
<dbReference type="GO" id="GO:0140825">
    <property type="term" value="F:lactoperoxidase activity"/>
    <property type="evidence" value="ECO:0007669"/>
    <property type="project" value="UniProtKB-EC"/>
</dbReference>
<evidence type="ECO:0000256" key="5">
    <source>
        <dbReference type="ARBA" id="ARBA00022729"/>
    </source>
</evidence>
<dbReference type="SUPFAM" id="SSF48113">
    <property type="entry name" value="Heme-dependent peroxidases"/>
    <property type="match status" value="1"/>
</dbReference>
<dbReference type="GO" id="GO:0020037">
    <property type="term" value="F:heme binding"/>
    <property type="evidence" value="ECO:0007669"/>
    <property type="project" value="InterPro"/>
</dbReference>
<dbReference type="CDD" id="cd09823">
    <property type="entry name" value="peroxinectin_like"/>
    <property type="match status" value="1"/>
</dbReference>
<gene>
    <name evidence="11" type="ORF">DdX_10775</name>
</gene>
<evidence type="ECO:0000256" key="3">
    <source>
        <dbReference type="ARBA" id="ARBA00022559"/>
    </source>
</evidence>
<dbReference type="PROSITE" id="PS50292">
    <property type="entry name" value="PEROXIDASE_3"/>
    <property type="match status" value="1"/>
</dbReference>
<dbReference type="Pfam" id="PF03098">
    <property type="entry name" value="An_peroxidase"/>
    <property type="match status" value="1"/>
</dbReference>
<comment type="catalytic activity">
    <reaction evidence="1">
        <text>2 a phenolic donor + H2O2 = 2 a phenolic radical donor + 2 H2O</text>
        <dbReference type="Rhea" id="RHEA:56136"/>
        <dbReference type="ChEBI" id="CHEBI:15377"/>
        <dbReference type="ChEBI" id="CHEBI:16240"/>
        <dbReference type="ChEBI" id="CHEBI:139520"/>
        <dbReference type="ChEBI" id="CHEBI:139521"/>
        <dbReference type="EC" id="1.11.1.7"/>
    </reaction>
</comment>
<dbReference type="Pfam" id="PF01549">
    <property type="entry name" value="ShK"/>
    <property type="match status" value="1"/>
</dbReference>
<evidence type="ECO:0000256" key="6">
    <source>
        <dbReference type="ARBA" id="ARBA00023157"/>
    </source>
</evidence>
<evidence type="ECO:0000256" key="9">
    <source>
        <dbReference type="SAM" id="MobiDB-lite"/>
    </source>
</evidence>
<dbReference type="SMART" id="SM00254">
    <property type="entry name" value="ShKT"/>
    <property type="match status" value="1"/>
</dbReference>
<dbReference type="PANTHER" id="PTHR11475:SF51">
    <property type="entry name" value="SHKT DOMAIN-CONTAINING PROTEIN"/>
    <property type="match status" value="1"/>
</dbReference>
<keyword evidence="6" id="KW-1015">Disulfide bond</keyword>
<dbReference type="PROSITE" id="PS51670">
    <property type="entry name" value="SHKT"/>
    <property type="match status" value="1"/>
</dbReference>
<evidence type="ECO:0000256" key="2">
    <source>
        <dbReference type="ARBA" id="ARBA00012313"/>
    </source>
</evidence>
<comment type="caution">
    <text evidence="11">The sequence shown here is derived from an EMBL/GenBank/DDBJ whole genome shotgun (WGS) entry which is preliminary data.</text>
</comment>
<protein>
    <recommendedName>
        <fullName evidence="2">peroxidase</fullName>
        <ecNumber evidence="2">1.11.1.7</ecNumber>
    </recommendedName>
</protein>
<evidence type="ECO:0000256" key="1">
    <source>
        <dbReference type="ARBA" id="ARBA00000189"/>
    </source>
</evidence>
<keyword evidence="5" id="KW-0732">Signal</keyword>
<keyword evidence="12" id="KW-1185">Reference proteome</keyword>
<name>A0AAD4MZJ0_9BILA</name>
<keyword evidence="3 11" id="KW-0575">Peroxidase</keyword>
<evidence type="ECO:0000313" key="12">
    <source>
        <dbReference type="Proteomes" id="UP001201812"/>
    </source>
</evidence>
<dbReference type="GO" id="GO:0046872">
    <property type="term" value="F:metal ion binding"/>
    <property type="evidence" value="ECO:0007669"/>
    <property type="project" value="UniProtKB-KW"/>
</dbReference>
<dbReference type="GO" id="GO:0005615">
    <property type="term" value="C:extracellular space"/>
    <property type="evidence" value="ECO:0007669"/>
    <property type="project" value="TreeGrafter"/>
</dbReference>
<comment type="caution">
    <text evidence="8">Lacks conserved residue(s) required for the propagation of feature annotation.</text>
</comment>
<dbReference type="Proteomes" id="UP001201812">
    <property type="component" value="Unassembled WGS sequence"/>
</dbReference>
<dbReference type="InterPro" id="IPR037120">
    <property type="entry name" value="Haem_peroxidase_sf_animal"/>
</dbReference>
<proteinExistence type="predicted"/>
<dbReference type="InterPro" id="IPR010255">
    <property type="entry name" value="Haem_peroxidase_sf"/>
</dbReference>
<dbReference type="EC" id="1.11.1.7" evidence="2"/>